<gene>
    <name evidence="2" type="primary">mutS2_4</name>
    <name evidence="2" type="ORF">CM83_2466</name>
    <name evidence="3" type="ORF">g.5647</name>
</gene>
<evidence type="ECO:0000256" key="1">
    <source>
        <dbReference type="SAM" id="MobiDB-lite"/>
    </source>
</evidence>
<dbReference type="AlphaFoldDB" id="A0A0A9ZB17"/>
<dbReference type="EMBL" id="GBHO01002523">
    <property type="protein sequence ID" value="JAG41081.1"/>
    <property type="molecule type" value="Transcribed_RNA"/>
</dbReference>
<sequence>AQMSFNAHRVNLLQLKEQQQLNRERSKQETVVAESRANKALRSKLSASSLLTQSRHNTVGRLGNTTSGIGTADINRTSNNAATTVTKDDVEIRVYVRECDESDAAEVHTYW</sequence>
<proteinExistence type="predicted"/>
<feature type="region of interest" description="Disordered" evidence="1">
    <location>
        <begin position="56"/>
        <end position="75"/>
    </location>
</feature>
<accession>A0A0A9ZB17</accession>
<reference evidence="3" key="3">
    <citation type="journal article" date="2016" name="Gigascience">
        <title>De novo construction of an expanded transcriptome assembly for the western tarnished plant bug, Lygus hesperus.</title>
        <authorList>
            <person name="Tassone E.E."/>
            <person name="Geib S.M."/>
            <person name="Hall B."/>
            <person name="Fabrick J.A."/>
            <person name="Brent C.S."/>
            <person name="Hull J.J."/>
        </authorList>
    </citation>
    <scope>NUCLEOTIDE SEQUENCE</scope>
</reference>
<reference evidence="2" key="1">
    <citation type="journal article" date="2014" name="PLoS ONE">
        <title>Transcriptome-Based Identification of ABC Transporters in the Western Tarnished Plant Bug Lygus hesperus.</title>
        <authorList>
            <person name="Hull J.J."/>
            <person name="Chaney K."/>
            <person name="Geib S.M."/>
            <person name="Fabrick J.A."/>
            <person name="Brent C.S."/>
            <person name="Walsh D."/>
            <person name="Lavine L.C."/>
        </authorList>
    </citation>
    <scope>NUCLEOTIDE SEQUENCE</scope>
</reference>
<dbReference type="EMBL" id="GDHC01011045">
    <property type="protein sequence ID" value="JAQ07584.1"/>
    <property type="molecule type" value="Transcribed_RNA"/>
</dbReference>
<reference evidence="2" key="2">
    <citation type="submission" date="2014-07" db="EMBL/GenBank/DDBJ databases">
        <authorList>
            <person name="Hull J."/>
        </authorList>
    </citation>
    <scope>NUCLEOTIDE SEQUENCE</scope>
</reference>
<organism evidence="2">
    <name type="scientific">Lygus hesperus</name>
    <name type="common">Western plant bug</name>
    <dbReference type="NCBI Taxonomy" id="30085"/>
    <lineage>
        <taxon>Eukaryota</taxon>
        <taxon>Metazoa</taxon>
        <taxon>Ecdysozoa</taxon>
        <taxon>Arthropoda</taxon>
        <taxon>Hexapoda</taxon>
        <taxon>Insecta</taxon>
        <taxon>Pterygota</taxon>
        <taxon>Neoptera</taxon>
        <taxon>Paraneoptera</taxon>
        <taxon>Hemiptera</taxon>
        <taxon>Heteroptera</taxon>
        <taxon>Panheteroptera</taxon>
        <taxon>Cimicomorpha</taxon>
        <taxon>Miridae</taxon>
        <taxon>Mirini</taxon>
        <taxon>Lygus</taxon>
    </lineage>
</organism>
<evidence type="ECO:0000313" key="2">
    <source>
        <dbReference type="EMBL" id="JAG41081.1"/>
    </source>
</evidence>
<name>A0A0A9ZB17_LYGHE</name>
<feature type="non-terminal residue" evidence="2">
    <location>
        <position position="1"/>
    </location>
</feature>
<protein>
    <submittedName>
        <fullName evidence="2">MutS2 protein</fullName>
    </submittedName>
</protein>
<evidence type="ECO:0000313" key="3">
    <source>
        <dbReference type="EMBL" id="JAQ07584.1"/>
    </source>
</evidence>